<evidence type="ECO:0000256" key="4">
    <source>
        <dbReference type="ARBA" id="ARBA00022597"/>
    </source>
</evidence>
<keyword evidence="5 9" id="KW-0812">Transmembrane</keyword>
<dbReference type="AlphaFoldDB" id="A0A1Y4SKT3"/>
<dbReference type="InterPro" id="IPR004501">
    <property type="entry name" value="PTS_EIIC_3"/>
</dbReference>
<evidence type="ECO:0000256" key="9">
    <source>
        <dbReference type="SAM" id="Phobius"/>
    </source>
</evidence>
<keyword evidence="7 8" id="KW-0472">Membrane</keyword>
<comment type="function">
    <text evidence="8">The phosphoenolpyruvate-dependent sugar phosphotransferase system (PTS), a major carbohydrate active -transport system, catalyzes the phosphorylation of incoming sugar substrates concomitant with their translocation across the cell membrane.</text>
</comment>
<evidence type="ECO:0000256" key="1">
    <source>
        <dbReference type="ARBA" id="ARBA00004651"/>
    </source>
</evidence>
<accession>A0A1Y4SKT3</accession>
<protein>
    <recommendedName>
        <fullName evidence="8">Permease IIC component</fullName>
    </recommendedName>
</protein>
<evidence type="ECO:0000256" key="3">
    <source>
        <dbReference type="ARBA" id="ARBA00022475"/>
    </source>
</evidence>
<keyword evidence="4 8" id="KW-0762">Sugar transport</keyword>
<dbReference type="InterPro" id="IPR003352">
    <property type="entry name" value="PTS_EIIC"/>
</dbReference>
<sequence length="446" mass="47512">MDKLQATMEKFFVPFAAKINGQRHVAAVRDAFTLSFPLTMAGSMVLLINNVLLDPNGFIASLLHLGDLIPNLAEYQAVLNSVINGTTNILAVLIAFLTAYQLAEEMEGDKVLCGVTSLSAYFILYPASRAFADESGAGLTTTYLGAQGLFVALFVGLFVAEILTRLGRNSKLRISMPAMVPPAVSKSFNLLIPIMIVLGLTGVINFIFGKITADGIQVLIYNAIQAPLTSLGSSMGTILTFVVVQQFLWVLGIHGPNTLNALRSVIFTEQANANLAYVAANGTAWGAPYPVNWGSINDAFGNTGGSGATLGLIIAMFIAGRKNKAQYQIAKMSLAPGLFNINEPIIFGFPLVMNPMYMVPFILAPVVCNIFGWFCVEVIQIIPPVAYSVAWTTPGFLIPFLGSGATSIMALVIGFVCVAISTVIYLPFVMASTRAAVKAEQAGEGE</sequence>
<dbReference type="EMBL" id="NFLJ01000070">
    <property type="protein sequence ID" value="OUQ30010.1"/>
    <property type="molecule type" value="Genomic_DNA"/>
</dbReference>
<keyword evidence="2 8" id="KW-0813">Transport</keyword>
<dbReference type="InterPro" id="IPR051088">
    <property type="entry name" value="PTS_Sugar-EIIC/EIIB"/>
</dbReference>
<dbReference type="Pfam" id="PF02378">
    <property type="entry name" value="PTS_EIIC"/>
    <property type="match status" value="1"/>
</dbReference>
<evidence type="ECO:0000256" key="6">
    <source>
        <dbReference type="ARBA" id="ARBA00022989"/>
    </source>
</evidence>
<feature type="transmembrane region" description="Helical" evidence="9">
    <location>
        <begin position="299"/>
        <end position="320"/>
    </location>
</feature>
<dbReference type="PIRSF" id="PIRSF006351">
    <property type="entry name" value="PTS_EIIC-Cellobiose"/>
    <property type="match status" value="1"/>
</dbReference>
<name>A0A1Y4SKT3_9FIRM</name>
<proteinExistence type="predicted"/>
<comment type="caution">
    <text evidence="11">The sequence shown here is derived from an EMBL/GenBank/DDBJ whole genome shotgun (WGS) entry which is preliminary data.</text>
</comment>
<evidence type="ECO:0000259" key="10">
    <source>
        <dbReference type="PROSITE" id="PS51105"/>
    </source>
</evidence>
<comment type="subcellular location">
    <subcellularLocation>
        <location evidence="1">Cell membrane</location>
        <topology evidence="1">Multi-pass membrane protein</topology>
    </subcellularLocation>
</comment>
<evidence type="ECO:0000256" key="2">
    <source>
        <dbReference type="ARBA" id="ARBA00022448"/>
    </source>
</evidence>
<dbReference type="NCBIfam" id="TIGR00410">
    <property type="entry name" value="lacE"/>
    <property type="match status" value="1"/>
</dbReference>
<dbReference type="Proteomes" id="UP000195305">
    <property type="component" value="Unassembled WGS sequence"/>
</dbReference>
<dbReference type="InterPro" id="IPR004796">
    <property type="entry name" value="PTS_IIC_cello"/>
</dbReference>
<reference evidence="11 12" key="1">
    <citation type="journal article" date="2018" name="BMC Genomics">
        <title>Whole genome sequencing and function prediction of 133 gut anaerobes isolated from chicken caecum in pure cultures.</title>
        <authorList>
            <person name="Medvecky M."/>
            <person name="Cejkova D."/>
            <person name="Polansky O."/>
            <person name="Karasova D."/>
            <person name="Kubasova T."/>
            <person name="Cizek A."/>
            <person name="Rychlik I."/>
        </authorList>
    </citation>
    <scope>NUCLEOTIDE SEQUENCE [LARGE SCALE GENOMIC DNA]</scope>
    <source>
        <strain evidence="11 12">An13</strain>
    </source>
</reference>
<feature type="transmembrane region" description="Helical" evidence="9">
    <location>
        <begin position="408"/>
        <end position="428"/>
    </location>
</feature>
<feature type="domain" description="PTS EIIC type-3" evidence="10">
    <location>
        <begin position="8"/>
        <end position="428"/>
    </location>
</feature>
<feature type="transmembrane region" description="Helical" evidence="9">
    <location>
        <begin position="148"/>
        <end position="167"/>
    </location>
</feature>
<keyword evidence="12" id="KW-1185">Reference proteome</keyword>
<gene>
    <name evidence="11" type="ORF">B5E75_13890</name>
</gene>
<evidence type="ECO:0000313" key="12">
    <source>
        <dbReference type="Proteomes" id="UP000195305"/>
    </source>
</evidence>
<dbReference type="PANTHER" id="PTHR33989:SF4">
    <property type="entry name" value="PTS SYSTEM N,N'-DIACETYLCHITOBIOSE-SPECIFIC EIIC COMPONENT"/>
    <property type="match status" value="1"/>
</dbReference>
<keyword evidence="6 9" id="KW-1133">Transmembrane helix</keyword>
<evidence type="ECO:0000313" key="11">
    <source>
        <dbReference type="EMBL" id="OUQ30010.1"/>
    </source>
</evidence>
<dbReference type="PANTHER" id="PTHR33989">
    <property type="match status" value="1"/>
</dbReference>
<feature type="transmembrane region" description="Helical" evidence="9">
    <location>
        <begin position="31"/>
        <end position="53"/>
    </location>
</feature>
<organism evidence="11 12">
    <name type="scientific">Massilimicrobiota timonensis</name>
    <dbReference type="NCBI Taxonomy" id="1776392"/>
    <lineage>
        <taxon>Bacteria</taxon>
        <taxon>Bacillati</taxon>
        <taxon>Bacillota</taxon>
        <taxon>Erysipelotrichia</taxon>
        <taxon>Erysipelotrichales</taxon>
        <taxon>Erysipelotrichaceae</taxon>
        <taxon>Massilimicrobiota</taxon>
    </lineage>
</organism>
<keyword evidence="3 8" id="KW-1003">Cell membrane</keyword>
<evidence type="ECO:0000256" key="5">
    <source>
        <dbReference type="ARBA" id="ARBA00022692"/>
    </source>
</evidence>
<feature type="transmembrane region" description="Helical" evidence="9">
    <location>
        <begin position="111"/>
        <end position="128"/>
    </location>
</feature>
<feature type="transmembrane region" description="Helical" evidence="9">
    <location>
        <begin position="188"/>
        <end position="208"/>
    </location>
</feature>
<dbReference type="GO" id="GO:0005886">
    <property type="term" value="C:plasma membrane"/>
    <property type="evidence" value="ECO:0007669"/>
    <property type="project" value="UniProtKB-SubCell"/>
</dbReference>
<dbReference type="GO" id="GO:0008982">
    <property type="term" value="F:protein-N(PI)-phosphohistidine-sugar phosphotransferase activity"/>
    <property type="evidence" value="ECO:0007669"/>
    <property type="project" value="UniProtKB-UniRule"/>
</dbReference>
<dbReference type="GO" id="GO:0009401">
    <property type="term" value="P:phosphoenolpyruvate-dependent sugar phosphotransferase system"/>
    <property type="evidence" value="ECO:0007669"/>
    <property type="project" value="InterPro"/>
</dbReference>
<feature type="transmembrane region" description="Helical" evidence="9">
    <location>
        <begin position="228"/>
        <end position="251"/>
    </location>
</feature>
<dbReference type="OrthoDB" id="1550290at2"/>
<dbReference type="GO" id="GO:1902815">
    <property type="term" value="P:N,N'-diacetylchitobiose import"/>
    <property type="evidence" value="ECO:0007669"/>
    <property type="project" value="TreeGrafter"/>
</dbReference>
<feature type="transmembrane region" description="Helical" evidence="9">
    <location>
        <begin position="77"/>
        <end position="99"/>
    </location>
</feature>
<dbReference type="RefSeq" id="WP_087360492.1">
    <property type="nucleotide sequence ID" value="NZ_AP031415.1"/>
</dbReference>
<dbReference type="PROSITE" id="PS51105">
    <property type="entry name" value="PTS_EIIC_TYPE_3"/>
    <property type="match status" value="1"/>
</dbReference>
<evidence type="ECO:0000256" key="7">
    <source>
        <dbReference type="ARBA" id="ARBA00023136"/>
    </source>
</evidence>
<evidence type="ECO:0000256" key="8">
    <source>
        <dbReference type="PIRNR" id="PIRNR006351"/>
    </source>
</evidence>